<evidence type="ECO:0000313" key="1">
    <source>
        <dbReference type="EMBL" id="GEB98667.1"/>
    </source>
</evidence>
<reference evidence="1 2" key="1">
    <citation type="submission" date="2019-06" db="EMBL/GenBank/DDBJ databases">
        <title>Whole genome shotgun sequence of Corynebacterium flavescens NBRC 14136.</title>
        <authorList>
            <person name="Hosoyama A."/>
            <person name="Uohara A."/>
            <person name="Ohji S."/>
            <person name="Ichikawa N."/>
        </authorList>
    </citation>
    <scope>NUCLEOTIDE SEQUENCE [LARGE SCALE GENOMIC DNA]</scope>
    <source>
        <strain evidence="1 2">NBRC 14136</strain>
    </source>
</reference>
<gene>
    <name evidence="1" type="ORF">CFL01nite_21620</name>
</gene>
<proteinExistence type="predicted"/>
<sequence>MFLPIPIVITGITETGSSVIDFLSGISIALYDLVSGAGSSLEGLSSVPFDSLISSF</sequence>
<dbReference type="EMBL" id="BJNB01000045">
    <property type="protein sequence ID" value="GEB98667.1"/>
    <property type="molecule type" value="Genomic_DNA"/>
</dbReference>
<dbReference type="AlphaFoldDB" id="A0AB73BAU1"/>
<accession>A0AB73BAU1</accession>
<protein>
    <submittedName>
        <fullName evidence="1">Uncharacterized protein</fullName>
    </submittedName>
</protein>
<evidence type="ECO:0000313" key="2">
    <source>
        <dbReference type="Proteomes" id="UP000315353"/>
    </source>
</evidence>
<organism evidence="1 2">
    <name type="scientific">Corynebacterium flavescens</name>
    <dbReference type="NCBI Taxonomy" id="28028"/>
    <lineage>
        <taxon>Bacteria</taxon>
        <taxon>Bacillati</taxon>
        <taxon>Actinomycetota</taxon>
        <taxon>Actinomycetes</taxon>
        <taxon>Mycobacteriales</taxon>
        <taxon>Corynebacteriaceae</taxon>
        <taxon>Corynebacterium</taxon>
    </lineage>
</organism>
<comment type="caution">
    <text evidence="1">The sequence shown here is derived from an EMBL/GenBank/DDBJ whole genome shotgun (WGS) entry which is preliminary data.</text>
</comment>
<dbReference type="GeneID" id="82881597"/>
<dbReference type="RefSeq" id="WP_170216861.1">
    <property type="nucleotide sequence ID" value="NZ_BJNB01000045.1"/>
</dbReference>
<name>A0AB73BAU1_CORFL</name>
<dbReference type="Proteomes" id="UP000315353">
    <property type="component" value="Unassembled WGS sequence"/>
</dbReference>